<dbReference type="RefSeq" id="WP_090627144.1">
    <property type="nucleotide sequence ID" value="NZ_FOCP01000001.1"/>
</dbReference>
<protein>
    <submittedName>
        <fullName evidence="1">Uncharacterized protein</fullName>
    </submittedName>
</protein>
<dbReference type="AlphaFoldDB" id="A0A1H8AMZ2"/>
<evidence type="ECO:0000313" key="2">
    <source>
        <dbReference type="Proteomes" id="UP000199459"/>
    </source>
</evidence>
<organism evidence="1 2">
    <name type="scientific">Nitrosomonas marina</name>
    <dbReference type="NCBI Taxonomy" id="917"/>
    <lineage>
        <taxon>Bacteria</taxon>
        <taxon>Pseudomonadati</taxon>
        <taxon>Pseudomonadota</taxon>
        <taxon>Betaproteobacteria</taxon>
        <taxon>Nitrosomonadales</taxon>
        <taxon>Nitrosomonadaceae</taxon>
        <taxon>Nitrosomonas</taxon>
    </lineage>
</organism>
<dbReference type="EMBL" id="FOCP01000001">
    <property type="protein sequence ID" value="SEM72021.1"/>
    <property type="molecule type" value="Genomic_DNA"/>
</dbReference>
<accession>A0A1H8AMZ2</accession>
<proteinExistence type="predicted"/>
<reference evidence="1 2" key="1">
    <citation type="submission" date="2016-10" db="EMBL/GenBank/DDBJ databases">
        <authorList>
            <person name="de Groot N.N."/>
        </authorList>
    </citation>
    <scope>NUCLEOTIDE SEQUENCE [LARGE SCALE GENOMIC DNA]</scope>
    <source>
        <strain evidence="1 2">Nm22</strain>
    </source>
</reference>
<name>A0A1H8AMZ2_9PROT</name>
<sequence length="187" mass="21225">MKQLMMVRKLTLLPVQYYSSSPSTVIMIYLTKSTKFYTLISILSDKSWLITEVSSRLFVIKDCVLENDVRKTSVNTDFAFSKTDNTATQSAQSHSIPGFFPCYGIPLDKFSLRSYKINANSYIIAIIFHSSDKTHVDSDLIAEGFIEQKSTDLLRTIRLYAPLHCHAKENDVQSSNALRTWNTTGFS</sequence>
<evidence type="ECO:0000313" key="1">
    <source>
        <dbReference type="EMBL" id="SEM72021.1"/>
    </source>
</evidence>
<dbReference type="OrthoDB" id="9834567at2"/>
<dbReference type="Proteomes" id="UP000199459">
    <property type="component" value="Unassembled WGS sequence"/>
</dbReference>
<gene>
    <name evidence="1" type="ORF">SAMN05216325_101237</name>
</gene>